<dbReference type="GeneID" id="26906137"/>
<accession>A0A0N0DUC1</accession>
<dbReference type="RefSeq" id="XP_015657157.1">
    <property type="nucleotide sequence ID" value="XM_015804023.1"/>
</dbReference>
<dbReference type="VEuPathDB" id="TriTrypDB:LpyrH10_12_0250"/>
<protein>
    <submittedName>
        <fullName evidence="2">Uncharacterized protein</fullName>
    </submittedName>
</protein>
<comment type="caution">
    <text evidence="2">The sequence shown here is derived from an EMBL/GenBank/DDBJ whole genome shotgun (WGS) entry which is preliminary data.</text>
</comment>
<evidence type="ECO:0000256" key="1">
    <source>
        <dbReference type="SAM" id="MobiDB-lite"/>
    </source>
</evidence>
<evidence type="ECO:0000313" key="3">
    <source>
        <dbReference type="Proteomes" id="UP000037923"/>
    </source>
</evidence>
<feature type="compositionally biased region" description="Low complexity" evidence="1">
    <location>
        <begin position="48"/>
        <end position="57"/>
    </location>
</feature>
<keyword evidence="3" id="KW-1185">Reference proteome</keyword>
<proteinExistence type="predicted"/>
<dbReference type="AlphaFoldDB" id="A0A0N0DUC1"/>
<evidence type="ECO:0000313" key="2">
    <source>
        <dbReference type="EMBL" id="KPA78718.1"/>
    </source>
</evidence>
<dbReference type="OrthoDB" id="10673135at2759"/>
<sequence>MGGSVACCTGAKAQESRSWAEPIALSNDGASHLPVQHPPAERKDDFAPHGAASGSAAGPPPTGIPSREQKTPVARRSIRAVGRSNDGSGARPPIRSRVLLRRIQHGVDISGLEIEGVWPVTCEDKSRGEAEPGRCETKSSAPKNLHFHTEDTAAVVRTVSDESAAESPGPLPLKSTLDHDVHDSGRLRNVSTADAAVSGAHAKRHAVHAPCPRGVVSPVDNTHEDVLTPLHLDFEDIACSPDATPAEGAVDAAKRTSRRAVSTTPHLFAPLRGGGGDGETAFSHREESCDTASRSALERKLDSTENDTAGNTREEGETST</sequence>
<dbReference type="EMBL" id="LGTL01000012">
    <property type="protein sequence ID" value="KPA78718.1"/>
    <property type="molecule type" value="Genomic_DNA"/>
</dbReference>
<gene>
    <name evidence="2" type="ORF">ABB37_05847</name>
</gene>
<name>A0A0N0DUC1_LEPPY</name>
<feature type="region of interest" description="Disordered" evidence="1">
    <location>
        <begin position="253"/>
        <end position="320"/>
    </location>
</feature>
<feature type="region of interest" description="Disordered" evidence="1">
    <location>
        <begin position="1"/>
        <end position="93"/>
    </location>
</feature>
<dbReference type="Proteomes" id="UP000037923">
    <property type="component" value="Unassembled WGS sequence"/>
</dbReference>
<dbReference type="EMBL" id="LGTL01000012">
    <property type="protein sequence ID" value="KPA78717.1"/>
    <property type="molecule type" value="Genomic_DNA"/>
</dbReference>
<dbReference type="RefSeq" id="XP_015657156.1">
    <property type="nucleotide sequence ID" value="XM_015804022.1"/>
</dbReference>
<organism evidence="2 3">
    <name type="scientific">Leptomonas pyrrhocoris</name>
    <name type="common">Firebug parasite</name>
    <dbReference type="NCBI Taxonomy" id="157538"/>
    <lineage>
        <taxon>Eukaryota</taxon>
        <taxon>Discoba</taxon>
        <taxon>Euglenozoa</taxon>
        <taxon>Kinetoplastea</taxon>
        <taxon>Metakinetoplastina</taxon>
        <taxon>Trypanosomatida</taxon>
        <taxon>Trypanosomatidae</taxon>
        <taxon>Leishmaniinae</taxon>
        <taxon>Leptomonas</taxon>
    </lineage>
</organism>
<reference evidence="2 3" key="1">
    <citation type="submission" date="2015-07" db="EMBL/GenBank/DDBJ databases">
        <title>High-quality genome of monoxenous trypanosomatid Leptomonas pyrrhocoris.</title>
        <authorList>
            <person name="Flegontov P."/>
            <person name="Butenko A."/>
            <person name="Firsov S."/>
            <person name="Vlcek C."/>
            <person name="Logacheva M.D."/>
            <person name="Field M."/>
            <person name="Filatov D."/>
            <person name="Flegontova O."/>
            <person name="Gerasimov E."/>
            <person name="Jackson A.P."/>
            <person name="Kelly S."/>
            <person name="Opperdoes F."/>
            <person name="O'Reilly A."/>
            <person name="Votypka J."/>
            <person name="Yurchenko V."/>
            <person name="Lukes J."/>
        </authorList>
    </citation>
    <scope>NUCLEOTIDE SEQUENCE [LARGE SCALE GENOMIC DNA]</scope>
    <source>
        <strain evidence="2">H10</strain>
    </source>
</reference>